<dbReference type="Pfam" id="PF12679">
    <property type="entry name" value="ABC2_membrane_2"/>
    <property type="match status" value="1"/>
</dbReference>
<dbReference type="GO" id="GO:0005886">
    <property type="term" value="C:plasma membrane"/>
    <property type="evidence" value="ECO:0007669"/>
    <property type="project" value="UniProtKB-SubCell"/>
</dbReference>
<sequence>MVVIKWSFGNSICSKKQIEMIKLELKNIVRNPLVSILVLFLFIFILFASYNGKSRVNKQLEGIELVKNKENTFYTNHKNNLKSIEEGTKKTPKRVFEDPTNPVAMGNYYGGTYLTVTPAPLSVISNGQSDIFPYYSKVNIGGTNAEKNNDNFENPMNIATGGFDLAFVFVFILPLLIIAFSYNILSSEREQGTLRLLLSMPINIKTWLLKKIVFRYFFLVLLISAILTLSLAIIGVNFSNVTYLILLSSIALYTLFWFGLAFLINLLNKSSSQNIILLLGTWLLFVLIIPSFVNILASSVYPSPSRVEYITSKRAIEKEFEKKEEAILQKFYEENPSEKDKENNTTNRFRKYWNKNFILLNEKNKFMDAFESKYENQSMNQREFANKLSWFSPAIIFQNTMNEIAETDTQHYLSFQNSTKIFQKEWTEYFYSKYKNHQKLTVEDFNNFPKQKNN</sequence>
<dbReference type="AlphaFoldDB" id="A0A4S1DYF8"/>
<dbReference type="GO" id="GO:0140359">
    <property type="term" value="F:ABC-type transporter activity"/>
    <property type="evidence" value="ECO:0007669"/>
    <property type="project" value="InterPro"/>
</dbReference>
<gene>
    <name evidence="2" type="ORF">EM932_07925</name>
</gene>
<evidence type="ECO:0000313" key="3">
    <source>
        <dbReference type="Proteomes" id="UP000307602"/>
    </source>
</evidence>
<keyword evidence="1" id="KW-0472">Membrane</keyword>
<keyword evidence="1" id="KW-1133">Transmembrane helix</keyword>
<dbReference type="Proteomes" id="UP000307602">
    <property type="component" value="Unassembled WGS sequence"/>
</dbReference>
<dbReference type="PANTHER" id="PTHR43471:SF14">
    <property type="entry name" value="ABC-2 TYPE TRANSPORT SYSTEM PERMEASE PROTEIN"/>
    <property type="match status" value="1"/>
</dbReference>
<dbReference type="OrthoDB" id="6016419at2"/>
<reference evidence="2 3" key="1">
    <citation type="submission" date="2019-04" db="EMBL/GenBank/DDBJ databases">
        <authorList>
            <person name="Liu A."/>
        </authorList>
    </citation>
    <scope>NUCLEOTIDE SEQUENCE [LARGE SCALE GENOMIC DNA]</scope>
    <source>
        <strain evidence="2 3">RZ03</strain>
    </source>
</reference>
<keyword evidence="1" id="KW-0812">Transmembrane</keyword>
<feature type="transmembrane region" description="Helical" evidence="1">
    <location>
        <begin position="213"/>
        <end position="235"/>
    </location>
</feature>
<dbReference type="PANTHER" id="PTHR43471">
    <property type="entry name" value="ABC TRANSPORTER PERMEASE"/>
    <property type="match status" value="1"/>
</dbReference>
<evidence type="ECO:0000313" key="2">
    <source>
        <dbReference type="EMBL" id="TGV03230.1"/>
    </source>
</evidence>
<proteinExistence type="predicted"/>
<organism evidence="2 3">
    <name type="scientific">Flavivirga rizhaonensis</name>
    <dbReference type="NCBI Taxonomy" id="2559571"/>
    <lineage>
        <taxon>Bacteria</taxon>
        <taxon>Pseudomonadati</taxon>
        <taxon>Bacteroidota</taxon>
        <taxon>Flavobacteriia</taxon>
        <taxon>Flavobacteriales</taxon>
        <taxon>Flavobacteriaceae</taxon>
        <taxon>Flavivirga</taxon>
    </lineage>
</organism>
<comment type="caution">
    <text evidence="2">The sequence shown here is derived from an EMBL/GenBank/DDBJ whole genome shotgun (WGS) entry which is preliminary data.</text>
</comment>
<feature type="transmembrane region" description="Helical" evidence="1">
    <location>
        <begin position="28"/>
        <end position="50"/>
    </location>
</feature>
<feature type="transmembrane region" description="Helical" evidence="1">
    <location>
        <begin position="275"/>
        <end position="297"/>
    </location>
</feature>
<dbReference type="EMBL" id="SRSO01000008">
    <property type="protein sequence ID" value="TGV03230.1"/>
    <property type="molecule type" value="Genomic_DNA"/>
</dbReference>
<feature type="transmembrane region" description="Helical" evidence="1">
    <location>
        <begin position="165"/>
        <end position="185"/>
    </location>
</feature>
<protein>
    <submittedName>
        <fullName evidence="2">DUF3526 domain-containing protein</fullName>
    </submittedName>
</protein>
<name>A0A4S1DYF8_9FLAO</name>
<keyword evidence="3" id="KW-1185">Reference proteome</keyword>
<accession>A0A4S1DYF8</accession>
<evidence type="ECO:0000256" key="1">
    <source>
        <dbReference type="SAM" id="Phobius"/>
    </source>
</evidence>
<feature type="transmembrane region" description="Helical" evidence="1">
    <location>
        <begin position="241"/>
        <end position="263"/>
    </location>
</feature>